<keyword evidence="2" id="KW-0805">Transcription regulation</keyword>
<feature type="region of interest" description="Disordered" evidence="7">
    <location>
        <begin position="390"/>
        <end position="417"/>
    </location>
</feature>
<dbReference type="Gene3D" id="1.10.30.10">
    <property type="entry name" value="High mobility group box domain"/>
    <property type="match status" value="1"/>
</dbReference>
<feature type="compositionally biased region" description="Basic and acidic residues" evidence="7">
    <location>
        <begin position="731"/>
        <end position="743"/>
    </location>
</feature>
<feature type="DNA-binding region" description="HMG box" evidence="6">
    <location>
        <begin position="131"/>
        <end position="199"/>
    </location>
</feature>
<proteinExistence type="predicted"/>
<dbReference type="SMART" id="SM00398">
    <property type="entry name" value="HMG"/>
    <property type="match status" value="1"/>
</dbReference>
<keyword evidence="5 6" id="KW-0539">Nucleus</keyword>
<dbReference type="InterPro" id="IPR049523">
    <property type="entry name" value="BBX_HMG-box"/>
</dbReference>
<dbReference type="Pfam" id="PF00505">
    <property type="entry name" value="HMG_box"/>
    <property type="match status" value="1"/>
</dbReference>
<sequence>MFGNVIANDGGHCLQAHTTQFLCPGARLYLGEIRSLMKSLYIKEATELQRFEQYSESLQFELQEPQENFLQWCHHLQQILYQHLHVYPSGDTETPSPEELEEDEGGASSGEEEEEKGEEESAEGQQPAHHARRPMNAFLIFCKRHRHVVRHRYPHLENRAVTKILGEWWGQLAEDEKQCYTQLAKQYKEAFMKANPDFKWYKLPAPPLRTLVTRVSNQAKPHKLHCQLTCGPIVPGKLADESQMGSLSSLLSSSVANNTNVNIVTSYSDITSMAATTLVTPTLTPIPTTPTTPTTPTNMVIPTSPTIPKPPKKRWQDMSAQTRDYTLEQLSAASRLPSISAAWDTEKITSSKPSFPTTHKTSFPFTPFSSPFKKLQHHAANTLHERRCIRRLSTSSKSPPPTNKIEDSLKSPDSSGFEISLEEEEEFSNKHSQIQIIDENINISANDKNSSPPESSTTMQSIGSDQSFHTETTFQTSNQNIIELAVDKYMSSDSLFSALEAPTFVLRKPELASESAPPISLSNKVTILPSVSQTNPQPVHVQITDGIILSPTQLHTVPQIKFQIGSFDSDFLNKDVRYLSPCKKEALIVNLSQNSTIENNATSLHTNNNVYVVEDKTGHDVSSSNCSFIGCIKDGSNQNLMKGLEGSYENRVCDQMMNNVSSVSTHPLSKGCDIARLPCNEDLVPSDGIPNVLEETGVIRKSVVFTNSPLTFSDKLSTSVLNKEALEELQHVSESEQSREELNSGKVVKSSSREPALKSEVIAVQTAKKEDSGKTASKTLVLPQRQKSLRTCKGQRYKEFMRSGNLAGGKRARKNALTISTEGNFPEYSRKVLKQTIVSENAAKFLEGQGELAPSSLSGFAACSLNIVSSMKKETQPHSITNISTSSSSSSTSSSPTHTTLLIAGATQPNQVLSPPPNKDCIPTSTTSTPIKHHHTVTISLDAAPPILFHHKLEDVSPLRPYSPPHRERLNSTSSWTSERTDSACSDGSLDAVPYSMLQTKNSLAQRNSNVRVKTAAELKFHGWSDLIPTKGKKVRKHSETSVESTSDISPKKMSKPFSRIVCNDFNLDAKIEALPPLSLDEFQMKKRARKKRNSLVHKKPEDLTPTEDIVSFHEALNSVLTTNTTPQSFTVPEMCLNLKRTTNVEQDVNIEDNVSLLVESERGNTQQDVHSTPRMDYNVSVLEDDAVSALLTLAEVAGTKSRLPCSSVYQRELRWEVGSSAGNVCRGGRSTSHPVDRTTGSSCDHRLQQPSTTTTGLKGPPPRLYASTARSNKTYQPQGENRTTSWCIITAIVMDGLNLY</sequence>
<feature type="region of interest" description="Disordered" evidence="7">
    <location>
        <begin position="1227"/>
        <end position="1280"/>
    </location>
</feature>
<evidence type="ECO:0000256" key="6">
    <source>
        <dbReference type="PROSITE-ProRule" id="PRU00267"/>
    </source>
</evidence>
<keyword evidence="1" id="KW-0597">Phosphoprotein</keyword>
<dbReference type="EMBL" id="OB794281">
    <property type="protein sequence ID" value="CAD7429964.1"/>
    <property type="molecule type" value="Genomic_DNA"/>
</dbReference>
<dbReference type="PROSITE" id="PS50118">
    <property type="entry name" value="HMG_BOX_2"/>
    <property type="match status" value="1"/>
</dbReference>
<dbReference type="InterPro" id="IPR009071">
    <property type="entry name" value="HMG_box_dom"/>
</dbReference>
<evidence type="ECO:0000256" key="4">
    <source>
        <dbReference type="ARBA" id="ARBA00023163"/>
    </source>
</evidence>
<accession>A0A7R9HRJ6</accession>
<feature type="compositionally biased region" description="Acidic residues" evidence="7">
    <location>
        <begin position="96"/>
        <end position="122"/>
    </location>
</feature>
<dbReference type="PANTHER" id="PTHR13059:SF10">
    <property type="entry name" value="HMG BOX TRANSCRIPTION FACTOR BBX"/>
    <property type="match status" value="1"/>
</dbReference>
<gene>
    <name evidence="9" type="ORF">TMSB3V08_LOCUS6736</name>
</gene>
<name>A0A7R9HRJ6_9NEOP</name>
<keyword evidence="4" id="KW-0804">Transcription</keyword>
<evidence type="ECO:0000256" key="3">
    <source>
        <dbReference type="ARBA" id="ARBA00023125"/>
    </source>
</evidence>
<protein>
    <recommendedName>
        <fullName evidence="8">HMG box domain-containing protein</fullName>
    </recommendedName>
</protein>
<dbReference type="InterPro" id="IPR036910">
    <property type="entry name" value="HMG_box_dom_sf"/>
</dbReference>
<feature type="region of interest" description="Disordered" evidence="7">
    <location>
        <begin position="444"/>
        <end position="463"/>
    </location>
</feature>
<dbReference type="GO" id="GO:0000981">
    <property type="term" value="F:DNA-binding transcription factor activity, RNA polymerase II-specific"/>
    <property type="evidence" value="ECO:0007669"/>
    <property type="project" value="TreeGrafter"/>
</dbReference>
<feature type="region of interest" description="Disordered" evidence="7">
    <location>
        <begin position="87"/>
        <end position="130"/>
    </location>
</feature>
<dbReference type="InterPro" id="IPR052412">
    <property type="entry name" value="CC-Dev_Transcription_Reg"/>
</dbReference>
<feature type="compositionally biased region" description="Polar residues" evidence="7">
    <location>
        <begin position="1230"/>
        <end position="1257"/>
    </location>
</feature>
<evidence type="ECO:0000313" key="9">
    <source>
        <dbReference type="EMBL" id="CAD7429964.1"/>
    </source>
</evidence>
<reference evidence="9" key="1">
    <citation type="submission" date="2020-11" db="EMBL/GenBank/DDBJ databases">
        <authorList>
            <person name="Tran Van P."/>
        </authorList>
    </citation>
    <scope>NUCLEOTIDE SEQUENCE</scope>
</reference>
<keyword evidence="3 6" id="KW-0238">DNA-binding</keyword>
<dbReference type="GO" id="GO:0005634">
    <property type="term" value="C:nucleus"/>
    <property type="evidence" value="ECO:0007669"/>
    <property type="project" value="UniProtKB-UniRule"/>
</dbReference>
<feature type="compositionally biased region" description="Low complexity" evidence="7">
    <location>
        <begin position="284"/>
        <end position="306"/>
    </location>
</feature>
<dbReference type="SUPFAM" id="SSF47095">
    <property type="entry name" value="HMG-box"/>
    <property type="match status" value="1"/>
</dbReference>
<feature type="region of interest" description="Disordered" evidence="7">
    <location>
        <begin position="284"/>
        <end position="314"/>
    </location>
</feature>
<feature type="compositionally biased region" description="Polar residues" evidence="7">
    <location>
        <begin position="1269"/>
        <end position="1280"/>
    </location>
</feature>
<feature type="compositionally biased region" description="Low complexity" evidence="7">
    <location>
        <begin position="877"/>
        <end position="897"/>
    </location>
</feature>
<evidence type="ECO:0000256" key="5">
    <source>
        <dbReference type="ARBA" id="ARBA00023242"/>
    </source>
</evidence>
<feature type="compositionally biased region" description="Polar residues" evidence="7">
    <location>
        <begin position="971"/>
        <end position="983"/>
    </location>
</feature>
<evidence type="ECO:0000256" key="1">
    <source>
        <dbReference type="ARBA" id="ARBA00022553"/>
    </source>
</evidence>
<organism evidence="9">
    <name type="scientific">Timema monikensis</name>
    <dbReference type="NCBI Taxonomy" id="170555"/>
    <lineage>
        <taxon>Eukaryota</taxon>
        <taxon>Metazoa</taxon>
        <taxon>Ecdysozoa</taxon>
        <taxon>Arthropoda</taxon>
        <taxon>Hexapoda</taxon>
        <taxon>Insecta</taxon>
        <taxon>Pterygota</taxon>
        <taxon>Neoptera</taxon>
        <taxon>Polyneoptera</taxon>
        <taxon>Phasmatodea</taxon>
        <taxon>Timematodea</taxon>
        <taxon>Timematoidea</taxon>
        <taxon>Timematidae</taxon>
        <taxon>Timema</taxon>
    </lineage>
</organism>
<feature type="region of interest" description="Disordered" evidence="7">
    <location>
        <begin position="731"/>
        <end position="751"/>
    </location>
</feature>
<feature type="region of interest" description="Disordered" evidence="7">
    <location>
        <begin position="959"/>
        <end position="983"/>
    </location>
</feature>
<evidence type="ECO:0000256" key="7">
    <source>
        <dbReference type="SAM" id="MobiDB-lite"/>
    </source>
</evidence>
<feature type="domain" description="HMG box" evidence="8">
    <location>
        <begin position="131"/>
        <end position="199"/>
    </location>
</feature>
<dbReference type="GO" id="GO:0000977">
    <property type="term" value="F:RNA polymerase II transcription regulatory region sequence-specific DNA binding"/>
    <property type="evidence" value="ECO:0007669"/>
    <property type="project" value="TreeGrafter"/>
</dbReference>
<evidence type="ECO:0000256" key="2">
    <source>
        <dbReference type="ARBA" id="ARBA00023015"/>
    </source>
</evidence>
<feature type="region of interest" description="Disordered" evidence="7">
    <location>
        <begin position="874"/>
        <end position="897"/>
    </location>
</feature>
<evidence type="ECO:0000259" key="8">
    <source>
        <dbReference type="PROSITE" id="PS50118"/>
    </source>
</evidence>
<dbReference type="PANTHER" id="PTHR13059">
    <property type="entry name" value="HMG-BOX TRANSCRIPTION FACTOR BBX"/>
    <property type="match status" value="1"/>
</dbReference>
<dbReference type="CDD" id="cd21989">
    <property type="entry name" value="HMG-box_HBP2"/>
    <property type="match status" value="1"/>
</dbReference>